<proteinExistence type="predicted"/>
<dbReference type="PANTHER" id="PTHR13258">
    <property type="entry name" value="SYNDETIN"/>
    <property type="match status" value="1"/>
</dbReference>
<dbReference type="GO" id="GO:0042147">
    <property type="term" value="P:retrograde transport, endosome to Golgi"/>
    <property type="evidence" value="ECO:0007669"/>
    <property type="project" value="InterPro"/>
</dbReference>
<feature type="domain" description="Syndetin C-terminal" evidence="2">
    <location>
        <begin position="244"/>
        <end position="356"/>
    </location>
</feature>
<dbReference type="InterPro" id="IPR019514">
    <property type="entry name" value="Syndetin_C"/>
</dbReference>
<dbReference type="GO" id="GO:1990745">
    <property type="term" value="C:EARP complex"/>
    <property type="evidence" value="ECO:0007669"/>
    <property type="project" value="InterPro"/>
</dbReference>
<dbReference type="EnsemblPlants" id="Bo8g027180.1">
    <property type="protein sequence ID" value="Bo8g027180.1"/>
    <property type="gene ID" value="Bo8g027180"/>
</dbReference>
<dbReference type="AlphaFoldDB" id="A0A0D3DKM9"/>
<dbReference type="GO" id="GO:0032456">
    <property type="term" value="P:endocytic recycling"/>
    <property type="evidence" value="ECO:0007669"/>
    <property type="project" value="InterPro"/>
</dbReference>
<dbReference type="OMA" id="HMTTARI"/>
<name>A0A0D3DKM9_BRAOL</name>
<dbReference type="GO" id="GO:0000149">
    <property type="term" value="F:SNARE binding"/>
    <property type="evidence" value="ECO:0007669"/>
    <property type="project" value="TreeGrafter"/>
</dbReference>
<evidence type="ECO:0000313" key="4">
    <source>
        <dbReference type="Proteomes" id="UP000032141"/>
    </source>
</evidence>
<accession>A0A0D3DKM9</accession>
<dbReference type="HOGENOM" id="CLU_770704_0_0_1"/>
<feature type="region of interest" description="Disordered" evidence="1">
    <location>
        <begin position="39"/>
        <end position="58"/>
    </location>
</feature>
<dbReference type="PANTHER" id="PTHR13258:SF0">
    <property type="entry name" value="SYNDETIN"/>
    <property type="match status" value="1"/>
</dbReference>
<dbReference type="STRING" id="109376.A0A0D3DKM9"/>
<reference evidence="3 4" key="1">
    <citation type="journal article" date="2014" name="Genome Biol.">
        <title>Transcriptome and methylome profiling reveals relics of genome dominance in the mesopolyploid Brassica oleracea.</title>
        <authorList>
            <person name="Parkin I.A."/>
            <person name="Koh C."/>
            <person name="Tang H."/>
            <person name="Robinson S.J."/>
            <person name="Kagale S."/>
            <person name="Clarke W.E."/>
            <person name="Town C.D."/>
            <person name="Nixon J."/>
            <person name="Krishnakumar V."/>
            <person name="Bidwell S.L."/>
            <person name="Denoeud F."/>
            <person name="Belcram H."/>
            <person name="Links M.G."/>
            <person name="Just J."/>
            <person name="Clarke C."/>
            <person name="Bender T."/>
            <person name="Huebert T."/>
            <person name="Mason A.S."/>
            <person name="Pires J.C."/>
            <person name="Barker G."/>
            <person name="Moore J."/>
            <person name="Walley P.G."/>
            <person name="Manoli S."/>
            <person name="Batley J."/>
            <person name="Edwards D."/>
            <person name="Nelson M.N."/>
            <person name="Wang X."/>
            <person name="Paterson A.H."/>
            <person name="King G."/>
            <person name="Bancroft I."/>
            <person name="Chalhoub B."/>
            <person name="Sharpe A.G."/>
        </authorList>
    </citation>
    <scope>NUCLEOTIDE SEQUENCE</scope>
    <source>
        <strain evidence="3 4">cv. TO1000</strain>
    </source>
</reference>
<dbReference type="Gramene" id="Bo8g027180.1">
    <property type="protein sequence ID" value="Bo8g027180.1"/>
    <property type="gene ID" value="Bo8g027180"/>
</dbReference>
<dbReference type="eggNOG" id="KOG2939">
    <property type="taxonomic scope" value="Eukaryota"/>
</dbReference>
<dbReference type="InterPro" id="IPR040047">
    <property type="entry name" value="VPS50"/>
</dbReference>
<reference evidence="3" key="2">
    <citation type="submission" date="2015-03" db="UniProtKB">
        <authorList>
            <consortium name="EnsemblPlants"/>
        </authorList>
    </citation>
    <scope>IDENTIFICATION</scope>
</reference>
<organism evidence="3 4">
    <name type="scientific">Brassica oleracea var. oleracea</name>
    <dbReference type="NCBI Taxonomy" id="109376"/>
    <lineage>
        <taxon>Eukaryota</taxon>
        <taxon>Viridiplantae</taxon>
        <taxon>Streptophyta</taxon>
        <taxon>Embryophyta</taxon>
        <taxon>Tracheophyta</taxon>
        <taxon>Spermatophyta</taxon>
        <taxon>Magnoliopsida</taxon>
        <taxon>eudicotyledons</taxon>
        <taxon>Gunneridae</taxon>
        <taxon>Pentapetalae</taxon>
        <taxon>rosids</taxon>
        <taxon>malvids</taxon>
        <taxon>Brassicales</taxon>
        <taxon>Brassicaceae</taxon>
        <taxon>Brassiceae</taxon>
        <taxon>Brassica</taxon>
    </lineage>
</organism>
<protein>
    <recommendedName>
        <fullName evidence="2">Syndetin C-terminal domain-containing protein</fullName>
    </recommendedName>
</protein>
<sequence length="360" mass="40671">THTATLVPGLNFTCLRLHGRIEGNVNELCAQLEKSRPIKVESGNSNKKKRRSDYDSPHAAPVRRRYIDMNDDTDGGEDRIGVFRRKLSDDFDRIIYSSMRFSTNIESEQEHKIWDQWRIFRSLCAAVDTVSLVARILHKSKALLQSMLMSRNGSLVEDFFGQLVGSVPDLTEHLHMRTARILRHVNGKDVLQSKAHLQSMLMSRNGSLVEDFFGQLVGSVPDLTEHLHMTTARILRHVNGLAHGGIPQEVQNLLLEYGIEIFAETLVEGLSRIKICTDEGRALMSLDIQLYCTSLSSTNVKPKLQIVDTFIKAYYPPGMEYVHWARAHPVVGLVTLVATMKGWKRKTRLELVDKIEAAAA</sequence>
<evidence type="ECO:0000313" key="3">
    <source>
        <dbReference type="EnsemblPlants" id="Bo8g027180.1"/>
    </source>
</evidence>
<evidence type="ECO:0000259" key="2">
    <source>
        <dbReference type="Pfam" id="PF10474"/>
    </source>
</evidence>
<evidence type="ECO:0000256" key="1">
    <source>
        <dbReference type="SAM" id="MobiDB-lite"/>
    </source>
</evidence>
<dbReference type="Proteomes" id="UP000032141">
    <property type="component" value="Chromosome C8"/>
</dbReference>
<dbReference type="Pfam" id="PF10474">
    <property type="entry name" value="Syndetin_C"/>
    <property type="match status" value="1"/>
</dbReference>
<dbReference type="GO" id="GO:0005829">
    <property type="term" value="C:cytosol"/>
    <property type="evidence" value="ECO:0007669"/>
    <property type="project" value="GOC"/>
</dbReference>
<keyword evidence="4" id="KW-1185">Reference proteome</keyword>